<dbReference type="PROSITE" id="PS00916">
    <property type="entry name" value="PI3_4_KINASE_2"/>
    <property type="match status" value="1"/>
</dbReference>
<keyword evidence="5 7" id="KW-0067">ATP-binding</keyword>
<feature type="compositionally biased region" description="Low complexity" evidence="8">
    <location>
        <begin position="396"/>
        <end position="412"/>
    </location>
</feature>
<feature type="compositionally biased region" description="Low complexity" evidence="8">
    <location>
        <begin position="661"/>
        <end position="674"/>
    </location>
</feature>
<evidence type="ECO:0000256" key="2">
    <source>
        <dbReference type="ARBA" id="ARBA00022679"/>
    </source>
</evidence>
<feature type="region of interest" description="Disordered" evidence="8">
    <location>
        <begin position="393"/>
        <end position="418"/>
    </location>
</feature>
<feature type="region of interest" description="Disordered" evidence="8">
    <location>
        <begin position="562"/>
        <end position="607"/>
    </location>
</feature>
<dbReference type="GO" id="GO:0007032">
    <property type="term" value="P:endosome organization"/>
    <property type="evidence" value="ECO:0007669"/>
    <property type="project" value="TreeGrafter"/>
</dbReference>
<dbReference type="InterPro" id="IPR039756">
    <property type="entry name" value="Lsb6/PI4K2"/>
</dbReference>
<evidence type="ECO:0000259" key="9">
    <source>
        <dbReference type="PROSITE" id="PS50290"/>
    </source>
</evidence>
<dbReference type="GO" id="GO:0005886">
    <property type="term" value="C:plasma membrane"/>
    <property type="evidence" value="ECO:0007669"/>
    <property type="project" value="UniProtKB-SubCell"/>
</dbReference>
<dbReference type="InterPro" id="IPR000403">
    <property type="entry name" value="PI3/4_kinase_cat_dom"/>
</dbReference>
<dbReference type="GO" id="GO:0004430">
    <property type="term" value="F:1-phosphatidylinositol 4-kinase activity"/>
    <property type="evidence" value="ECO:0007669"/>
    <property type="project" value="UniProtKB-UniRule"/>
</dbReference>
<protein>
    <recommendedName>
        <fullName evidence="7">Phosphatidylinositol 4-kinase</fullName>
        <ecNumber evidence="7">2.7.1.67</ecNumber>
    </recommendedName>
</protein>
<dbReference type="GO" id="GO:0005768">
    <property type="term" value="C:endosome"/>
    <property type="evidence" value="ECO:0007669"/>
    <property type="project" value="UniProtKB-UniRule"/>
</dbReference>
<comment type="subcellular location">
    <subcellularLocation>
        <location evidence="7">Cell membrane</location>
        <topology evidence="7">Peripheral membrane protein</topology>
    </subcellularLocation>
    <subcellularLocation>
        <location evidence="7">Vacuole membrane</location>
        <topology evidence="7">Peripheral membrane protein</topology>
    </subcellularLocation>
</comment>
<dbReference type="AlphaFoldDB" id="A0A165GPC0"/>
<comment type="cofactor">
    <cofactor evidence="7">
        <name>Mg(2+)</name>
        <dbReference type="ChEBI" id="CHEBI:18420"/>
    </cofactor>
    <cofactor evidence="7">
        <name>Mn(2+)</name>
        <dbReference type="ChEBI" id="CHEBI:29035"/>
    </cofactor>
</comment>
<proteinExistence type="inferred from homology"/>
<evidence type="ECO:0000256" key="6">
    <source>
        <dbReference type="ARBA" id="ARBA00023136"/>
    </source>
</evidence>
<dbReference type="GO" id="GO:0005802">
    <property type="term" value="C:trans-Golgi network"/>
    <property type="evidence" value="ECO:0007669"/>
    <property type="project" value="TreeGrafter"/>
</dbReference>
<keyword evidence="2 7" id="KW-0808">Transferase</keyword>
<organism evidence="10 11">
    <name type="scientific">Laetiporus sulphureus 93-53</name>
    <dbReference type="NCBI Taxonomy" id="1314785"/>
    <lineage>
        <taxon>Eukaryota</taxon>
        <taxon>Fungi</taxon>
        <taxon>Dikarya</taxon>
        <taxon>Basidiomycota</taxon>
        <taxon>Agaricomycotina</taxon>
        <taxon>Agaricomycetes</taxon>
        <taxon>Polyporales</taxon>
        <taxon>Laetiporus</taxon>
    </lineage>
</organism>
<dbReference type="InterPro" id="IPR018936">
    <property type="entry name" value="PI3/4_kinase_CS"/>
</dbReference>
<dbReference type="EC" id="2.7.1.67" evidence="7"/>
<keyword evidence="4 7" id="KW-0418">Kinase</keyword>
<keyword evidence="6" id="KW-0472">Membrane</keyword>
<comment type="catalytic activity">
    <reaction evidence="7">
        <text>a 1,2-diacyl-sn-glycero-3-phospho-(1D-myo-inositol) + ATP = a 1,2-diacyl-sn-glycero-3-phospho-(1D-myo-inositol 4-phosphate) + ADP + H(+)</text>
        <dbReference type="Rhea" id="RHEA:19877"/>
        <dbReference type="ChEBI" id="CHEBI:15378"/>
        <dbReference type="ChEBI" id="CHEBI:30616"/>
        <dbReference type="ChEBI" id="CHEBI:57880"/>
        <dbReference type="ChEBI" id="CHEBI:58178"/>
        <dbReference type="ChEBI" id="CHEBI:456216"/>
        <dbReference type="EC" id="2.7.1.67"/>
    </reaction>
</comment>
<sequence length="777" mass="87788">MSPNRSDYQPLAQSVEDGQEQEADVGEGLSPVPIPQPSPRVRRPGNIDLSKLDTAFKRWTESIAQKVKRKKKVEDNSRKEIWHSVFEPQIIVPNFDVLPLKTLDHKPPMTKEDFDRLVEAVKESIAEGIHPKMITKGSSGSYFARAKVDERVQTVAVFKPKDEEPYGRLNPKTTKWLHRQFKWIIPFGRACLIPNLSYISEAAASLLDERLELHIVPRTELVSLSSPAFFYDWLDRQAAKKGKPLPEKIGNASDFLRKHPWPGRAISDTFDDSNHRQGSFSKKCLSTMKIICGKTGGEEDFYDDDDQEDERLLFDATESRTGQPFYWTPALQDNFREELEKLVILDYLMLNTDRGADNYMIKHCDCDPGKSFVNEAPSRILRLEMPMMTELRRTESATSTPSMGPSSSTMYSQPAHSNPHLPYTRQPHIHIAAIDNSLSFPHEHPRGWRSYTYGWLYLPVSIIGRPFSQKTRDHFLPLLTSKAWWTETTYQLRKLFAVDPDFHPKMFRRQLAVVKGQGWNIVQSLKHADEGPLELTRRQKVLVWDDEVEMTDDMLPDLAKGPPGTPMRPAASPHLSVNTVPLPRRSRSHSASDFPPPMRRVSSEFSSRPVPFSSKFTRVHPATTGVTVLEHMERLDAVEAGLKRLVVEESVLEDEEEVDVGEAAASTSTSAPAAMLADRAHEEELSPSARSDHLPVVPEDGLATSMSEEDLIAMSKSMSHLELAASAKHARWPSAGTPHASRPSLDWMHAEPESPKPQSVIVERIETVDTKPFFSCC</sequence>
<evidence type="ECO:0000313" key="10">
    <source>
        <dbReference type="EMBL" id="KZT10622.1"/>
    </source>
</evidence>
<dbReference type="PANTHER" id="PTHR12865">
    <property type="entry name" value="PHOSPHATIDYLINOSITOL 4-KINASE TYPE-II"/>
    <property type="match status" value="1"/>
</dbReference>
<keyword evidence="1 7" id="KW-1003">Cell membrane</keyword>
<dbReference type="RefSeq" id="XP_040768362.1">
    <property type="nucleotide sequence ID" value="XM_040912010.1"/>
</dbReference>
<evidence type="ECO:0000256" key="8">
    <source>
        <dbReference type="SAM" id="MobiDB-lite"/>
    </source>
</evidence>
<feature type="domain" description="PI3K/PI4K catalytic" evidence="9">
    <location>
        <begin position="128"/>
        <end position="544"/>
    </location>
</feature>
<evidence type="ECO:0000313" key="11">
    <source>
        <dbReference type="Proteomes" id="UP000076871"/>
    </source>
</evidence>
<reference evidence="10 11" key="1">
    <citation type="journal article" date="2016" name="Mol. Biol. Evol.">
        <title>Comparative Genomics of Early-Diverging Mushroom-Forming Fungi Provides Insights into the Origins of Lignocellulose Decay Capabilities.</title>
        <authorList>
            <person name="Nagy L.G."/>
            <person name="Riley R."/>
            <person name="Tritt A."/>
            <person name="Adam C."/>
            <person name="Daum C."/>
            <person name="Floudas D."/>
            <person name="Sun H."/>
            <person name="Yadav J.S."/>
            <person name="Pangilinan J."/>
            <person name="Larsson K.H."/>
            <person name="Matsuura K."/>
            <person name="Barry K."/>
            <person name="Labutti K."/>
            <person name="Kuo R."/>
            <person name="Ohm R.A."/>
            <person name="Bhattacharya S.S."/>
            <person name="Shirouzu T."/>
            <person name="Yoshinaga Y."/>
            <person name="Martin F.M."/>
            <person name="Grigoriev I.V."/>
            <person name="Hibbett D.S."/>
        </authorList>
    </citation>
    <scope>NUCLEOTIDE SEQUENCE [LARGE SCALE GENOMIC DNA]</scope>
    <source>
        <strain evidence="10 11">93-53</strain>
    </source>
</reference>
<comment type="similarity">
    <text evidence="7">Belongs to the PI3/PI4-kinase family.</text>
</comment>
<dbReference type="InParanoid" id="A0A165GPC0"/>
<name>A0A165GPC0_9APHY</name>
<dbReference type="GeneID" id="63829038"/>
<keyword evidence="3 7" id="KW-0547">Nucleotide-binding</keyword>
<gene>
    <name evidence="10" type="ORF">LAESUDRAFT_755321</name>
</gene>
<dbReference type="Pfam" id="PF00454">
    <property type="entry name" value="PI3_PI4_kinase"/>
    <property type="match status" value="1"/>
</dbReference>
<dbReference type="GO" id="GO:0005524">
    <property type="term" value="F:ATP binding"/>
    <property type="evidence" value="ECO:0007669"/>
    <property type="project" value="UniProtKB-UniRule"/>
</dbReference>
<dbReference type="GO" id="GO:0000329">
    <property type="term" value="C:fungal-type vacuole membrane"/>
    <property type="evidence" value="ECO:0007669"/>
    <property type="project" value="TreeGrafter"/>
</dbReference>
<feature type="region of interest" description="Disordered" evidence="8">
    <location>
        <begin position="728"/>
        <end position="757"/>
    </location>
</feature>
<dbReference type="EMBL" id="KV427608">
    <property type="protein sequence ID" value="KZT10622.1"/>
    <property type="molecule type" value="Genomic_DNA"/>
</dbReference>
<dbReference type="GO" id="GO:0007030">
    <property type="term" value="P:Golgi organization"/>
    <property type="evidence" value="ECO:0007669"/>
    <property type="project" value="TreeGrafter"/>
</dbReference>
<dbReference type="PANTHER" id="PTHR12865:SF1">
    <property type="entry name" value="PHOSPHATIDYLINOSITOL 4-KINASE TYPE 2"/>
    <property type="match status" value="1"/>
</dbReference>
<accession>A0A165GPC0</accession>
<dbReference type="Proteomes" id="UP000076871">
    <property type="component" value="Unassembled WGS sequence"/>
</dbReference>
<dbReference type="PROSITE" id="PS50290">
    <property type="entry name" value="PI3_4_KINASE_3"/>
    <property type="match status" value="1"/>
</dbReference>
<dbReference type="STRING" id="1314785.A0A165GPC0"/>
<evidence type="ECO:0000256" key="4">
    <source>
        <dbReference type="ARBA" id="ARBA00022777"/>
    </source>
</evidence>
<dbReference type="FunCoup" id="A0A165GPC0">
    <property type="interactions" value="170"/>
</dbReference>
<evidence type="ECO:0000256" key="5">
    <source>
        <dbReference type="ARBA" id="ARBA00022840"/>
    </source>
</evidence>
<dbReference type="OrthoDB" id="3349449at2759"/>
<evidence type="ECO:0000256" key="3">
    <source>
        <dbReference type="ARBA" id="ARBA00022741"/>
    </source>
</evidence>
<dbReference type="GO" id="GO:0046854">
    <property type="term" value="P:phosphatidylinositol phosphate biosynthetic process"/>
    <property type="evidence" value="ECO:0007669"/>
    <property type="project" value="UniProtKB-UniRule"/>
</dbReference>
<feature type="region of interest" description="Disordered" evidence="8">
    <location>
        <begin position="1"/>
        <end position="47"/>
    </location>
</feature>
<evidence type="ECO:0000256" key="7">
    <source>
        <dbReference type="RuleBase" id="RU367084"/>
    </source>
</evidence>
<evidence type="ECO:0000256" key="1">
    <source>
        <dbReference type="ARBA" id="ARBA00022475"/>
    </source>
</evidence>
<feature type="region of interest" description="Disordered" evidence="8">
    <location>
        <begin position="656"/>
        <end position="696"/>
    </location>
</feature>
<keyword evidence="11" id="KW-1185">Reference proteome</keyword>